<sequence length="361" mass="41389">MFRRSIQRVFIFITLLISSLTVSAQEFNTDSVKVIFADGATLSFQSKSGEKLEYSDIIEVLIGIETLADSADRYNGFYQLDKSWGKLTVDTRVGRDFSSEPKVVTNSSKESDFWNKWDNDWDSDWEESETINVKGDDGISINFGHSNNDGQKKTKRRTRSYWNMDLGLNTYVENGEIPGNVPYRLDPLGSRYVAFSHNWRTQIGNLDKSPFFIKYGLSISWNNYMFEDDVLLSVEGEEVVFGEVPSDWSSVKKNKLAVANIGIPIMLQIGRDKGSFQFGIGGYANYRIDSWQKHKFTRDGDTEKEKDHDPFNIQDFRYGLSTEIGIPKAGFKIFANYELSPLFRYTDTNPELNTIMFGIRF</sequence>
<dbReference type="OrthoDB" id="891525at2"/>
<gene>
    <name evidence="2" type="ORF">BC781_1011149</name>
</gene>
<evidence type="ECO:0000256" key="1">
    <source>
        <dbReference type="SAM" id="SignalP"/>
    </source>
</evidence>
<proteinExistence type="predicted"/>
<protein>
    <recommendedName>
        <fullName evidence="4">Outer membrane protein with beta-barrel domain</fullName>
    </recommendedName>
</protein>
<keyword evidence="3" id="KW-1185">Reference proteome</keyword>
<keyword evidence="1" id="KW-0732">Signal</keyword>
<organism evidence="2 3">
    <name type="scientific">Sediminitomix flava</name>
    <dbReference type="NCBI Taxonomy" id="379075"/>
    <lineage>
        <taxon>Bacteria</taxon>
        <taxon>Pseudomonadati</taxon>
        <taxon>Bacteroidota</taxon>
        <taxon>Cytophagia</taxon>
        <taxon>Cytophagales</taxon>
        <taxon>Flammeovirgaceae</taxon>
        <taxon>Sediminitomix</taxon>
    </lineage>
</organism>
<feature type="signal peptide" evidence="1">
    <location>
        <begin position="1"/>
        <end position="24"/>
    </location>
</feature>
<dbReference type="AlphaFoldDB" id="A0A315ZIX7"/>
<accession>A0A315ZIX7</accession>
<evidence type="ECO:0000313" key="3">
    <source>
        <dbReference type="Proteomes" id="UP000245535"/>
    </source>
</evidence>
<dbReference type="Proteomes" id="UP000245535">
    <property type="component" value="Unassembled WGS sequence"/>
</dbReference>
<evidence type="ECO:0000313" key="2">
    <source>
        <dbReference type="EMBL" id="PWJ44778.1"/>
    </source>
</evidence>
<comment type="caution">
    <text evidence="2">The sequence shown here is derived from an EMBL/GenBank/DDBJ whole genome shotgun (WGS) entry which is preliminary data.</text>
</comment>
<evidence type="ECO:0008006" key="4">
    <source>
        <dbReference type="Google" id="ProtNLM"/>
    </source>
</evidence>
<dbReference type="RefSeq" id="WP_109616248.1">
    <property type="nucleotide sequence ID" value="NZ_QGDO01000001.1"/>
</dbReference>
<name>A0A315ZIX7_SEDFL</name>
<feature type="chain" id="PRO_5016374742" description="Outer membrane protein with beta-barrel domain" evidence="1">
    <location>
        <begin position="25"/>
        <end position="361"/>
    </location>
</feature>
<reference evidence="2 3" key="1">
    <citation type="submission" date="2018-03" db="EMBL/GenBank/DDBJ databases">
        <title>Genomic Encyclopedia of Archaeal and Bacterial Type Strains, Phase II (KMG-II): from individual species to whole genera.</title>
        <authorList>
            <person name="Goeker M."/>
        </authorList>
    </citation>
    <scope>NUCLEOTIDE SEQUENCE [LARGE SCALE GENOMIC DNA]</scope>
    <source>
        <strain evidence="2 3">DSM 28229</strain>
    </source>
</reference>
<dbReference type="EMBL" id="QGDO01000001">
    <property type="protein sequence ID" value="PWJ44778.1"/>
    <property type="molecule type" value="Genomic_DNA"/>
</dbReference>